<reference evidence="1 2" key="1">
    <citation type="submission" date="2017-05" db="EMBL/GenBank/DDBJ databases">
        <authorList>
            <person name="Varghese N."/>
            <person name="Submissions S."/>
        </authorList>
    </citation>
    <scope>NUCLEOTIDE SEQUENCE [LARGE SCALE GENOMIC DNA]</scope>
    <source>
        <strain evidence="1 2">DSM 45474</strain>
    </source>
</reference>
<accession>A0A521F7S0</accession>
<dbReference type="AlphaFoldDB" id="A0A521F7S0"/>
<keyword evidence="2" id="KW-1185">Reference proteome</keyword>
<evidence type="ECO:0000313" key="1">
    <source>
        <dbReference type="EMBL" id="SMO92232.1"/>
    </source>
</evidence>
<dbReference type="RefSeq" id="WP_142506636.1">
    <property type="nucleotide sequence ID" value="NZ_FXTI01000014.1"/>
</dbReference>
<dbReference type="OrthoDB" id="2616985at2"/>
<organism evidence="1 2">
    <name type="scientific">Melghirimyces algeriensis</name>
    <dbReference type="NCBI Taxonomy" id="910412"/>
    <lineage>
        <taxon>Bacteria</taxon>
        <taxon>Bacillati</taxon>
        <taxon>Bacillota</taxon>
        <taxon>Bacilli</taxon>
        <taxon>Bacillales</taxon>
        <taxon>Thermoactinomycetaceae</taxon>
        <taxon>Melghirimyces</taxon>
    </lineage>
</organism>
<proteinExistence type="predicted"/>
<name>A0A521F7S0_9BACL</name>
<dbReference type="Proteomes" id="UP000315636">
    <property type="component" value="Unassembled WGS sequence"/>
</dbReference>
<evidence type="ECO:0000313" key="2">
    <source>
        <dbReference type="Proteomes" id="UP000315636"/>
    </source>
</evidence>
<gene>
    <name evidence="1" type="ORF">SAMN06264849_11445</name>
</gene>
<protein>
    <submittedName>
        <fullName evidence="1">Uncharacterized protein</fullName>
    </submittedName>
</protein>
<sequence length="185" mass="21702">MISIINGLDVDRMRVSRHAIRRARERYNRANDKDAEGYIRGILRRAEFVGETLDDEGNHAYMFAHGRHAFIVSLDHKTILSIQRFESITYGPLKEKVRDLHAKEYRKLDRRERAMRRRFELIKAEADVEIAQLRLTALKTRSEARRLACQARINAINEYINDLKTEIKTVADEKRHVARSQVSVM</sequence>
<dbReference type="EMBL" id="FXTI01000014">
    <property type="protein sequence ID" value="SMO92232.1"/>
    <property type="molecule type" value="Genomic_DNA"/>
</dbReference>